<dbReference type="EMBL" id="CM020619">
    <property type="protein sequence ID" value="KAK1865468.1"/>
    <property type="molecule type" value="Genomic_DNA"/>
</dbReference>
<gene>
    <name evidence="1" type="ORF">I4F81_007999</name>
</gene>
<keyword evidence="2" id="KW-1185">Reference proteome</keyword>
<accession>A0ACC3C6F9</accession>
<dbReference type="Proteomes" id="UP000798662">
    <property type="component" value="Chromosome 2"/>
</dbReference>
<name>A0ACC3C6F9_PYRYE</name>
<evidence type="ECO:0000313" key="2">
    <source>
        <dbReference type="Proteomes" id="UP000798662"/>
    </source>
</evidence>
<sequence length="236" mass="25268">MEGSMAMRSGPVDVPAAQRRMALRSQMMALTLPTHMMRPRGCYYPDAPSIDDEDVGSGEWDADLTPIVPSGSNGSSGSRSGLGPLPRKRMWSGPAGGVAVPRARPASMVFGANESATLDDDLPGGSYLDDDALDEDGFDDNSSDEAYSNAQLARRSPQMSSPAIAIPRNDTGRPLVDESPLASGGSWMDSVDNDDVMGREEEDEPFVPPHLLSKRLTQSLAAVPRRDIRHALANWA</sequence>
<proteinExistence type="predicted"/>
<reference evidence="1" key="1">
    <citation type="submission" date="2019-11" db="EMBL/GenBank/DDBJ databases">
        <title>Nori genome reveals adaptations in red seaweeds to the harsh intertidal environment.</title>
        <authorList>
            <person name="Wang D."/>
            <person name="Mao Y."/>
        </authorList>
    </citation>
    <scope>NUCLEOTIDE SEQUENCE</scope>
    <source>
        <tissue evidence="1">Gametophyte</tissue>
    </source>
</reference>
<organism evidence="1 2">
    <name type="scientific">Pyropia yezoensis</name>
    <name type="common">Susabi-nori</name>
    <name type="synonym">Porphyra yezoensis</name>
    <dbReference type="NCBI Taxonomy" id="2788"/>
    <lineage>
        <taxon>Eukaryota</taxon>
        <taxon>Rhodophyta</taxon>
        <taxon>Bangiophyceae</taxon>
        <taxon>Bangiales</taxon>
        <taxon>Bangiaceae</taxon>
        <taxon>Pyropia</taxon>
    </lineage>
</organism>
<protein>
    <submittedName>
        <fullName evidence="1">Uncharacterized protein</fullName>
    </submittedName>
</protein>
<comment type="caution">
    <text evidence="1">The sequence shown here is derived from an EMBL/GenBank/DDBJ whole genome shotgun (WGS) entry which is preliminary data.</text>
</comment>
<evidence type="ECO:0000313" key="1">
    <source>
        <dbReference type="EMBL" id="KAK1865468.1"/>
    </source>
</evidence>